<organism evidence="1 2">
    <name type="scientific">Neisseria mucosa (strain ATCC 25996 / DSM 4631 / NCTC 10774 / M26)</name>
    <dbReference type="NCBI Taxonomy" id="546266"/>
    <lineage>
        <taxon>Bacteria</taxon>
        <taxon>Pseudomonadati</taxon>
        <taxon>Pseudomonadota</taxon>
        <taxon>Betaproteobacteria</taxon>
        <taxon>Neisseriales</taxon>
        <taxon>Neisseriaceae</taxon>
        <taxon>Neisseria</taxon>
    </lineage>
</organism>
<gene>
    <name evidence="1" type="ORF">NEIMUCOT_04758</name>
</gene>
<comment type="caution">
    <text evidence="1">The sequence shown here is derived from an EMBL/GenBank/DDBJ whole genome shotgun (WGS) entry which is preliminary data.</text>
</comment>
<accession>D2ZVW5</accession>
<reference evidence="1 2" key="1">
    <citation type="submission" date="2009-10" db="EMBL/GenBank/DDBJ databases">
        <authorList>
            <person name="Weinstock G."/>
            <person name="Sodergren E."/>
            <person name="Clifton S."/>
            <person name="Fulton L."/>
            <person name="Fulton B."/>
            <person name="Courtney L."/>
            <person name="Fronick C."/>
            <person name="Harrison M."/>
            <person name="Strong C."/>
            <person name="Farmer C."/>
            <person name="Delahaunty K."/>
            <person name="Markovic C."/>
            <person name="Hall O."/>
            <person name="Minx P."/>
            <person name="Tomlinson C."/>
            <person name="Mitreva M."/>
            <person name="Nelson J."/>
            <person name="Hou S."/>
            <person name="Wollam A."/>
            <person name="Pepin K.H."/>
            <person name="Johnson M."/>
            <person name="Bhonagiri V."/>
            <person name="Nash W.E."/>
            <person name="Warren W."/>
            <person name="Chinwalla A."/>
            <person name="Mardis E.R."/>
            <person name="Wilson R.K."/>
        </authorList>
    </citation>
    <scope>NUCLEOTIDE SEQUENCE [LARGE SCALE GENOMIC DNA]</scope>
    <source>
        <strain evidence="2">ATCC 25996 / DSM 4631 / NCTC 10774 / M26</strain>
    </source>
</reference>
<dbReference type="AlphaFoldDB" id="D2ZVW5"/>
<dbReference type="STRING" id="546266.NEIMUCOT_04758"/>
<dbReference type="EMBL" id="ACDX02000006">
    <property type="protein sequence ID" value="EFC88709.1"/>
    <property type="molecule type" value="Genomic_DNA"/>
</dbReference>
<evidence type="ECO:0000313" key="2">
    <source>
        <dbReference type="Proteomes" id="UP000003344"/>
    </source>
</evidence>
<evidence type="ECO:0000313" key="1">
    <source>
        <dbReference type="EMBL" id="EFC88709.1"/>
    </source>
</evidence>
<name>D2ZVW5_NEIM2</name>
<protein>
    <submittedName>
        <fullName evidence="1">Uncharacterized protein</fullName>
    </submittedName>
</protein>
<proteinExistence type="predicted"/>
<sequence length="143" mass="15318">MADGIGGDECRTDAGILRHDTGGFDIPVADVIQQPVAFDIAADACKVVFLLFGLVGRADKGRIAEDVVRRLPRCAKAVGMDDFGGIFERQRMAGDFAVEADLRADVALVVFEPHGGTGDKDGEFVNFDAVELFQTTLDGRTVE</sequence>
<dbReference type="Proteomes" id="UP000003344">
    <property type="component" value="Unassembled WGS sequence"/>
</dbReference>